<keyword evidence="2" id="KW-1185">Reference proteome</keyword>
<accession>A0ABN6Z3J9</accession>
<name>A0ABN6Z3J9_9BACE</name>
<evidence type="ECO:0000313" key="1">
    <source>
        <dbReference type="EMBL" id="BEG99157.1"/>
    </source>
</evidence>
<reference evidence="1 2" key="1">
    <citation type="submission" date="2023-04" db="EMBL/GenBank/DDBJ databases">
        <title>Draft genome sequence of acteroides sedimenti strain YN3PY1.</title>
        <authorList>
            <person name="Yoshida N."/>
        </authorList>
    </citation>
    <scope>NUCLEOTIDE SEQUENCE [LARGE SCALE GENOMIC DNA]</scope>
    <source>
        <strain evidence="1 2">YN3PY1</strain>
    </source>
</reference>
<proteinExistence type="predicted"/>
<organism evidence="1 2">
    <name type="scientific">Bacteroides sedimenti</name>
    <dbReference type="NCBI Taxonomy" id="2136147"/>
    <lineage>
        <taxon>Bacteria</taxon>
        <taxon>Pseudomonadati</taxon>
        <taxon>Bacteroidota</taxon>
        <taxon>Bacteroidia</taxon>
        <taxon>Bacteroidales</taxon>
        <taxon>Bacteroidaceae</taxon>
        <taxon>Bacteroides</taxon>
    </lineage>
</organism>
<dbReference type="Proteomes" id="UP001496674">
    <property type="component" value="Chromosome"/>
</dbReference>
<protein>
    <recommendedName>
        <fullName evidence="3">Lipoprotein</fullName>
    </recommendedName>
</protein>
<dbReference type="EMBL" id="AP028055">
    <property type="protein sequence ID" value="BEG99157.1"/>
    <property type="molecule type" value="Genomic_DNA"/>
</dbReference>
<evidence type="ECO:0000313" key="2">
    <source>
        <dbReference type="Proteomes" id="UP001496674"/>
    </source>
</evidence>
<gene>
    <name evidence="1" type="ORF">BSYN_14220</name>
</gene>
<sequence length="187" mass="21724">MFLGSCKENKSQPFNKALLQAILEAKDSLESNGKSKKLLSIQFYRPDRCEIGCAMKVFASDFYASGYVDAYAKIGNTIVAIYNLKDDLYETIDKNDITFFTDTIKGYKDTCVMFVTKKRLFYAIYKSDSIKRVSYCFDDFPCGPPIRRPRCEIGVIYKIPKNQWFYLDSLQAEKEVLYYRNRGKQLK</sequence>
<evidence type="ECO:0008006" key="3">
    <source>
        <dbReference type="Google" id="ProtNLM"/>
    </source>
</evidence>